<organism evidence="1 2">
    <name type="scientific">Trifolium medium</name>
    <dbReference type="NCBI Taxonomy" id="97028"/>
    <lineage>
        <taxon>Eukaryota</taxon>
        <taxon>Viridiplantae</taxon>
        <taxon>Streptophyta</taxon>
        <taxon>Embryophyta</taxon>
        <taxon>Tracheophyta</taxon>
        <taxon>Spermatophyta</taxon>
        <taxon>Magnoliopsida</taxon>
        <taxon>eudicotyledons</taxon>
        <taxon>Gunneridae</taxon>
        <taxon>Pentapetalae</taxon>
        <taxon>rosids</taxon>
        <taxon>fabids</taxon>
        <taxon>Fabales</taxon>
        <taxon>Fabaceae</taxon>
        <taxon>Papilionoideae</taxon>
        <taxon>50 kb inversion clade</taxon>
        <taxon>NPAAA clade</taxon>
        <taxon>Hologalegina</taxon>
        <taxon>IRL clade</taxon>
        <taxon>Trifolieae</taxon>
        <taxon>Trifolium</taxon>
    </lineage>
</organism>
<name>A0A392VQP7_9FABA</name>
<dbReference type="Proteomes" id="UP000265520">
    <property type="component" value="Unassembled WGS sequence"/>
</dbReference>
<dbReference type="AlphaFoldDB" id="A0A392VQP7"/>
<proteinExistence type="predicted"/>
<evidence type="ECO:0000313" key="1">
    <source>
        <dbReference type="EMBL" id="MCI90718.1"/>
    </source>
</evidence>
<evidence type="ECO:0000313" key="2">
    <source>
        <dbReference type="Proteomes" id="UP000265520"/>
    </source>
</evidence>
<reference evidence="1 2" key="1">
    <citation type="journal article" date="2018" name="Front. Plant Sci.">
        <title>Red Clover (Trifolium pratense) and Zigzag Clover (T. medium) - A Picture of Genomic Similarities and Differences.</title>
        <authorList>
            <person name="Dluhosova J."/>
            <person name="Istvanek J."/>
            <person name="Nedelnik J."/>
            <person name="Repkova J."/>
        </authorList>
    </citation>
    <scope>NUCLEOTIDE SEQUENCE [LARGE SCALE GENOMIC DNA]</scope>
    <source>
        <strain evidence="2">cv. 10/8</strain>
        <tissue evidence="1">Leaf</tissue>
    </source>
</reference>
<feature type="non-terminal residue" evidence="1">
    <location>
        <position position="50"/>
    </location>
</feature>
<sequence length="50" mass="5601">MYFWVDLVLNRHIALCSACCRLARFLVSPGEFLDGAWQEIATWSPVVASG</sequence>
<protein>
    <submittedName>
        <fullName evidence="1">Uncharacterized protein</fullName>
    </submittedName>
</protein>
<keyword evidence="2" id="KW-1185">Reference proteome</keyword>
<dbReference type="EMBL" id="LXQA011252048">
    <property type="protein sequence ID" value="MCI90718.1"/>
    <property type="molecule type" value="Genomic_DNA"/>
</dbReference>
<accession>A0A392VQP7</accession>
<comment type="caution">
    <text evidence="1">The sequence shown here is derived from an EMBL/GenBank/DDBJ whole genome shotgun (WGS) entry which is preliminary data.</text>
</comment>